<name>A0A6A6VUD3_9PEZI</name>
<evidence type="ECO:0000313" key="4">
    <source>
        <dbReference type="Proteomes" id="UP000799437"/>
    </source>
</evidence>
<gene>
    <name evidence="3" type="ORF">EJ05DRAFT_541380</name>
</gene>
<feature type="region of interest" description="Disordered" evidence="1">
    <location>
        <begin position="1"/>
        <end position="244"/>
    </location>
</feature>
<organism evidence="3 4">
    <name type="scientific">Pseudovirgaria hyperparasitica</name>
    <dbReference type="NCBI Taxonomy" id="470096"/>
    <lineage>
        <taxon>Eukaryota</taxon>
        <taxon>Fungi</taxon>
        <taxon>Dikarya</taxon>
        <taxon>Ascomycota</taxon>
        <taxon>Pezizomycotina</taxon>
        <taxon>Dothideomycetes</taxon>
        <taxon>Dothideomycetes incertae sedis</taxon>
        <taxon>Acrospermales</taxon>
        <taxon>Acrospermaceae</taxon>
        <taxon>Pseudovirgaria</taxon>
    </lineage>
</organism>
<dbReference type="PANTHER" id="PTHR46370:SF1">
    <property type="entry name" value="GPALPP MOTIFS-CONTAINING PROTEIN 1"/>
    <property type="match status" value="1"/>
</dbReference>
<evidence type="ECO:0000259" key="2">
    <source>
        <dbReference type="Pfam" id="PF12572"/>
    </source>
</evidence>
<dbReference type="InterPro" id="IPR046331">
    <property type="entry name" value="GPAM1-like"/>
</dbReference>
<dbReference type="PANTHER" id="PTHR46370">
    <property type="entry name" value="GPALPP MOTIFS-CONTAINING PROTEIN 1"/>
    <property type="match status" value="1"/>
</dbReference>
<feature type="compositionally biased region" description="Basic and acidic residues" evidence="1">
    <location>
        <begin position="89"/>
        <end position="134"/>
    </location>
</feature>
<dbReference type="GeneID" id="54490714"/>
<feature type="compositionally biased region" description="Acidic residues" evidence="1">
    <location>
        <begin position="67"/>
        <end position="77"/>
    </location>
</feature>
<evidence type="ECO:0000256" key="1">
    <source>
        <dbReference type="SAM" id="MobiDB-lite"/>
    </source>
</evidence>
<feature type="compositionally biased region" description="Basic and acidic residues" evidence="1">
    <location>
        <begin position="30"/>
        <end position="42"/>
    </location>
</feature>
<dbReference type="EMBL" id="ML996581">
    <property type="protein sequence ID" value="KAF2754298.1"/>
    <property type="molecule type" value="Genomic_DNA"/>
</dbReference>
<reference evidence="3" key="1">
    <citation type="journal article" date="2020" name="Stud. Mycol.">
        <title>101 Dothideomycetes genomes: a test case for predicting lifestyles and emergence of pathogens.</title>
        <authorList>
            <person name="Haridas S."/>
            <person name="Albert R."/>
            <person name="Binder M."/>
            <person name="Bloem J."/>
            <person name="Labutti K."/>
            <person name="Salamov A."/>
            <person name="Andreopoulos B."/>
            <person name="Baker S."/>
            <person name="Barry K."/>
            <person name="Bills G."/>
            <person name="Bluhm B."/>
            <person name="Cannon C."/>
            <person name="Castanera R."/>
            <person name="Culley D."/>
            <person name="Daum C."/>
            <person name="Ezra D."/>
            <person name="Gonzalez J."/>
            <person name="Henrissat B."/>
            <person name="Kuo A."/>
            <person name="Liang C."/>
            <person name="Lipzen A."/>
            <person name="Lutzoni F."/>
            <person name="Magnuson J."/>
            <person name="Mondo S."/>
            <person name="Nolan M."/>
            <person name="Ohm R."/>
            <person name="Pangilinan J."/>
            <person name="Park H.-J."/>
            <person name="Ramirez L."/>
            <person name="Alfaro M."/>
            <person name="Sun H."/>
            <person name="Tritt A."/>
            <person name="Yoshinaga Y."/>
            <person name="Zwiers L.-H."/>
            <person name="Turgeon B."/>
            <person name="Goodwin S."/>
            <person name="Spatafora J."/>
            <person name="Crous P."/>
            <person name="Grigoriev I."/>
        </authorList>
    </citation>
    <scope>NUCLEOTIDE SEQUENCE</scope>
    <source>
        <strain evidence="3">CBS 121739</strain>
    </source>
</reference>
<proteinExistence type="predicted"/>
<feature type="compositionally biased region" description="Basic and acidic residues" evidence="1">
    <location>
        <begin position="187"/>
        <end position="240"/>
    </location>
</feature>
<dbReference type="InterPro" id="IPR022226">
    <property type="entry name" value="DUF3752"/>
</dbReference>
<evidence type="ECO:0000313" key="3">
    <source>
        <dbReference type="EMBL" id="KAF2754298.1"/>
    </source>
</evidence>
<dbReference type="Proteomes" id="UP000799437">
    <property type="component" value="Unassembled WGS sequence"/>
</dbReference>
<dbReference type="RefSeq" id="XP_033596749.1">
    <property type="nucleotide sequence ID" value="XM_033749660.1"/>
</dbReference>
<sequence>MSSIGPELPPHLLAKRKRQAEEQTTAKAIPKGDARPSPDAGEKRRRIVGPAPPPAPLDELPPRSPEVDDSSSSDDDFGPALPTGDESATDYREDKLPAAEKMQCHTSEKKPQRDEWMMLPPKQDDLAARMDPTKIRARKFNTGKGAKAGDAGGGSSLWTETAEQKQRRLQNEVLGITEPATAGSSDSSRKSKSREEQRARKIKENLDKSRGESLYMQHKERNTVEEDDPSKRAFDREKDMGVGLKLGHAQRKELMNRAADFGSKFSGGGFL</sequence>
<dbReference type="OrthoDB" id="73491at2759"/>
<feature type="domain" description="DUF3752" evidence="2">
    <location>
        <begin position="120"/>
        <end position="266"/>
    </location>
</feature>
<keyword evidence="4" id="KW-1185">Reference proteome</keyword>
<dbReference type="Pfam" id="PF12572">
    <property type="entry name" value="DUF3752"/>
    <property type="match status" value="1"/>
</dbReference>
<accession>A0A6A6VUD3</accession>
<dbReference type="AlphaFoldDB" id="A0A6A6VUD3"/>
<protein>
    <recommendedName>
        <fullName evidence="2">DUF3752 domain-containing protein</fullName>
    </recommendedName>
</protein>